<organism evidence="2 3">
    <name type="scientific">Aequorivita echinoideorum</name>
    <dbReference type="NCBI Taxonomy" id="1549647"/>
    <lineage>
        <taxon>Bacteria</taxon>
        <taxon>Pseudomonadati</taxon>
        <taxon>Bacteroidota</taxon>
        <taxon>Flavobacteriia</taxon>
        <taxon>Flavobacteriales</taxon>
        <taxon>Flavobacteriaceae</taxon>
        <taxon>Aequorivita</taxon>
    </lineage>
</organism>
<evidence type="ECO:0000313" key="2">
    <source>
        <dbReference type="EMBL" id="MBT0606953.1"/>
    </source>
</evidence>
<dbReference type="Proteomes" id="UP001297092">
    <property type="component" value="Unassembled WGS sequence"/>
</dbReference>
<dbReference type="InterPro" id="IPR000073">
    <property type="entry name" value="AB_hydrolase_1"/>
</dbReference>
<dbReference type="RefSeq" id="WP_214111820.1">
    <property type="nucleotide sequence ID" value="NZ_JAHCTB010000001.1"/>
</dbReference>
<dbReference type="Pfam" id="PF00561">
    <property type="entry name" value="Abhydrolase_1"/>
    <property type="match status" value="1"/>
</dbReference>
<dbReference type="InterPro" id="IPR029058">
    <property type="entry name" value="AB_hydrolase_fold"/>
</dbReference>
<name>A0ABS5S162_9FLAO</name>
<keyword evidence="2" id="KW-0378">Hydrolase</keyword>
<proteinExistence type="predicted"/>
<gene>
    <name evidence="2" type="ORF">KIV10_02045</name>
</gene>
<dbReference type="Gene3D" id="3.40.50.1820">
    <property type="entry name" value="alpha/beta hydrolase"/>
    <property type="match status" value="1"/>
</dbReference>
<dbReference type="GO" id="GO:0016787">
    <property type="term" value="F:hydrolase activity"/>
    <property type="evidence" value="ECO:0007669"/>
    <property type="project" value="UniProtKB-KW"/>
</dbReference>
<reference evidence="2 3" key="1">
    <citation type="submission" date="2021-05" db="EMBL/GenBank/DDBJ databases">
        <title>Aequorivita echinoideorum JCM 30378 genome.</title>
        <authorList>
            <person name="Zhang H."/>
            <person name="Li C."/>
        </authorList>
    </citation>
    <scope>NUCLEOTIDE SEQUENCE [LARGE SCALE GENOMIC DNA]</scope>
    <source>
        <strain evidence="2 3">JCM30378</strain>
    </source>
</reference>
<dbReference type="InterPro" id="IPR050266">
    <property type="entry name" value="AB_hydrolase_sf"/>
</dbReference>
<comment type="caution">
    <text evidence="2">The sequence shown here is derived from an EMBL/GenBank/DDBJ whole genome shotgun (WGS) entry which is preliminary data.</text>
</comment>
<accession>A0ABS5S162</accession>
<dbReference type="PRINTS" id="PR00111">
    <property type="entry name" value="ABHYDROLASE"/>
</dbReference>
<protein>
    <submittedName>
        <fullName evidence="2">Alpha/beta hydrolase</fullName>
    </submittedName>
</protein>
<dbReference type="PANTHER" id="PTHR43798">
    <property type="entry name" value="MONOACYLGLYCEROL LIPASE"/>
    <property type="match status" value="1"/>
</dbReference>
<evidence type="ECO:0000313" key="3">
    <source>
        <dbReference type="Proteomes" id="UP001297092"/>
    </source>
</evidence>
<dbReference type="SUPFAM" id="SSF53474">
    <property type="entry name" value="alpha/beta-Hydrolases"/>
    <property type="match status" value="1"/>
</dbReference>
<sequence length="256" mass="28612">MTFKFKNISIHYEIFGQGPAVVLLHGFLESSTMWNYLIPKLSEKNTVLILDFPGHGKSETVHETHSMELMADVVNSLLKELKIQKATFVGHSMGGYVALAYAEKYVDSVEKLILLNSTTAEDSEERKQNRDRSLEIVDKIPEAYISMAIGNLFAENSREKFASEIEKLKNEAKAFPMEGIKAAIRGMRDRKDRTSVLKNFPRGKYIISASEDPIIPMDEIKTISEKTGAKLKTLPGGHLSTVENGQAVSDYLLSVL</sequence>
<feature type="domain" description="AB hydrolase-1" evidence="1">
    <location>
        <begin position="19"/>
        <end position="242"/>
    </location>
</feature>
<keyword evidence="3" id="KW-1185">Reference proteome</keyword>
<dbReference type="EMBL" id="JAHCTB010000001">
    <property type="protein sequence ID" value="MBT0606953.1"/>
    <property type="molecule type" value="Genomic_DNA"/>
</dbReference>
<evidence type="ECO:0000259" key="1">
    <source>
        <dbReference type="Pfam" id="PF00561"/>
    </source>
</evidence>